<keyword evidence="5 13" id="KW-0812">Transmembrane</keyword>
<evidence type="ECO:0000256" key="14">
    <source>
        <dbReference type="SAM" id="MobiDB-lite"/>
    </source>
</evidence>
<dbReference type="PANTHER" id="PTHR11690">
    <property type="entry name" value="AMILORIDE-SENSITIVE SODIUM CHANNEL-RELATED"/>
    <property type="match status" value="1"/>
</dbReference>
<evidence type="ECO:0000256" key="15">
    <source>
        <dbReference type="SAM" id="Phobius"/>
    </source>
</evidence>
<evidence type="ECO:0000256" key="4">
    <source>
        <dbReference type="ARBA" id="ARBA00022461"/>
    </source>
</evidence>
<sequence length="1115" mass="125182">MPEVTLTGTVRSRSGSRGSDAQRNATKVARQAPDSVGEPDRVTISSNTEEQNGGNVPKKKSLSRPHPAQLKKAVLLSLANGTDDGKPKSAHRNSMLRRFSRAASFKKAREHLPVNIDLKGIMHRFERHSTIHGICHAALAPNKRWRHFWLSVFVLCLIILIIQVIYTAIKFLKYPKTVDLDLKFENAPFPSVTICNLNPYKASAIRNDQAAKATMEALENVLQETGRSEGVAAAISTDKVKKARRELNGHQLRGRQKDEEAFKQQPNVAQNGGARTAGGTSAAGTDWREMALAIHRRYLQVYATCYCEVSRLSSVRKRGSCYAAYKNRVTVRFRENNTDGHAHYFYPTKCLCQLDWMAKAIWPCFPYNTWKEHICVECVDDHGHCPMRFFNYRTANTEGGDVHGRLRSSPSTPAHRLNAIETLDENMDICVCHREYNHCVANNLDGDIPEIMPGDDLNLLNITHLTEGVRRRGEVSQAVMMALNAYENDTHDTQRETIKKAMGFEELHDEIAIKGQARENLIFAVEEKPLDERVRLSQAKDELILKCSFNQHDCDIEKDFKLFHDPTYGNCYTFNWDRNAQVTAHRAGANYGLRVLVYANVSEYLPITEAVGFRITVHDKWTVPFVDAFGYNAPTGTLSAFGVRMKKFFRLEHPYGHCREGGERAEWYIYNKKENYNYSIEGCHRSCTQREVVRVCGCADPMFPVPQGAVQCRMSDPVARNCLKNTTRQLSQLIADGALEGCQCPLPCYETGYEVTYSAANWPSGTTKLMECEGNDALCMEKYRINAAMIQVFYEELNYQTLTESPAYSLTSLIADLGGLSGLWIGISVVSILEVVQLIWFCMEYIHKKKTPELLAMVRNARQRTSAGHAADESPSGTPSIGARTESVGAYSLKSLRSVHSDLRQSIRIAQERRPSHSTGSSTPYLAPGVELPCTCLYGARGQIVFMKPLCPFHGYMVRRIMRPHSDDEDEEEGDFDDELAEEELELDDVGDVDGTLNVEEKDALELETDQEHQMMAQRADASPKMPRESIPSGAVRRTSTRRGTAKSRPSSSSSTEVQPARTHLDNLNKIMVMKNVEEGGGVEVGTLCAGKGEPPLFPFFCKMPMVKFKLYIDI</sequence>
<dbReference type="NCBIfam" id="TIGR00867">
    <property type="entry name" value="deg-1"/>
    <property type="match status" value="1"/>
</dbReference>
<keyword evidence="11 13" id="KW-0739">Sodium transport</keyword>
<name>A0A914I4G5_GLORO</name>
<dbReference type="PRINTS" id="PR01078">
    <property type="entry name" value="AMINACHANNEL"/>
</dbReference>
<evidence type="ECO:0000256" key="9">
    <source>
        <dbReference type="ARBA" id="ARBA00023136"/>
    </source>
</evidence>
<keyword evidence="8 13" id="KW-0406">Ion transport</keyword>
<dbReference type="Gene3D" id="2.60.470.10">
    <property type="entry name" value="Acid-sensing ion channels like domains"/>
    <property type="match status" value="1"/>
</dbReference>
<keyword evidence="16" id="KW-1185">Reference proteome</keyword>
<keyword evidence="9 15" id="KW-0472">Membrane</keyword>
<dbReference type="PANTHER" id="PTHR11690:SF279">
    <property type="entry name" value="DEGENERIN-LIKE PROTEIN UNC-105"/>
    <property type="match status" value="1"/>
</dbReference>
<evidence type="ECO:0000256" key="6">
    <source>
        <dbReference type="ARBA" id="ARBA00022989"/>
    </source>
</evidence>
<dbReference type="InterPro" id="IPR001873">
    <property type="entry name" value="ENaC"/>
</dbReference>
<keyword evidence="7" id="KW-0915">Sodium</keyword>
<comment type="subcellular location">
    <subcellularLocation>
        <location evidence="1">Membrane</location>
        <topology evidence="1">Multi-pass membrane protein</topology>
    </subcellularLocation>
</comment>
<evidence type="ECO:0000313" key="16">
    <source>
        <dbReference type="Proteomes" id="UP000887572"/>
    </source>
</evidence>
<feature type="compositionally biased region" description="Polar residues" evidence="14">
    <location>
        <begin position="1"/>
        <end position="10"/>
    </location>
</feature>
<dbReference type="PROSITE" id="PS01206">
    <property type="entry name" value="ASC"/>
    <property type="match status" value="1"/>
</dbReference>
<keyword evidence="3 13" id="KW-0813">Transport</keyword>
<dbReference type="Proteomes" id="UP000887572">
    <property type="component" value="Unplaced"/>
</dbReference>
<feature type="compositionally biased region" description="Polar residues" evidence="14">
    <location>
        <begin position="43"/>
        <end position="54"/>
    </location>
</feature>
<evidence type="ECO:0000256" key="2">
    <source>
        <dbReference type="ARBA" id="ARBA00007193"/>
    </source>
</evidence>
<dbReference type="GO" id="GO:0015280">
    <property type="term" value="F:ligand-gated sodium channel activity"/>
    <property type="evidence" value="ECO:0007669"/>
    <property type="project" value="TreeGrafter"/>
</dbReference>
<feature type="region of interest" description="Disordered" evidence="14">
    <location>
        <begin position="1009"/>
        <end position="1063"/>
    </location>
</feature>
<evidence type="ECO:0000256" key="11">
    <source>
        <dbReference type="ARBA" id="ARBA00023201"/>
    </source>
</evidence>
<keyword evidence="6 15" id="KW-1133">Transmembrane helix</keyword>
<keyword evidence="12 13" id="KW-0407">Ion channel</keyword>
<keyword evidence="10" id="KW-0325">Glycoprotein</keyword>
<dbReference type="Pfam" id="PF00858">
    <property type="entry name" value="ASC"/>
    <property type="match status" value="2"/>
</dbReference>
<organism evidence="16 17">
    <name type="scientific">Globodera rostochiensis</name>
    <name type="common">Golden nematode worm</name>
    <name type="synonym">Heterodera rostochiensis</name>
    <dbReference type="NCBI Taxonomy" id="31243"/>
    <lineage>
        <taxon>Eukaryota</taxon>
        <taxon>Metazoa</taxon>
        <taxon>Ecdysozoa</taxon>
        <taxon>Nematoda</taxon>
        <taxon>Chromadorea</taxon>
        <taxon>Rhabditida</taxon>
        <taxon>Tylenchina</taxon>
        <taxon>Tylenchomorpha</taxon>
        <taxon>Tylenchoidea</taxon>
        <taxon>Heteroderidae</taxon>
        <taxon>Heteroderinae</taxon>
        <taxon>Globodera</taxon>
    </lineage>
</organism>
<comment type="similarity">
    <text evidence="2 13">Belongs to the amiloride-sensitive sodium channel (TC 1.A.6) family.</text>
</comment>
<evidence type="ECO:0000256" key="1">
    <source>
        <dbReference type="ARBA" id="ARBA00004141"/>
    </source>
</evidence>
<dbReference type="Gene3D" id="1.10.287.770">
    <property type="entry name" value="YojJ-like"/>
    <property type="match status" value="1"/>
</dbReference>
<evidence type="ECO:0000256" key="12">
    <source>
        <dbReference type="ARBA" id="ARBA00023303"/>
    </source>
</evidence>
<accession>A0A914I4G5</accession>
<evidence type="ECO:0000256" key="3">
    <source>
        <dbReference type="ARBA" id="ARBA00022448"/>
    </source>
</evidence>
<evidence type="ECO:0000256" key="5">
    <source>
        <dbReference type="ARBA" id="ARBA00022692"/>
    </source>
</evidence>
<evidence type="ECO:0000256" key="7">
    <source>
        <dbReference type="ARBA" id="ARBA00023053"/>
    </source>
</evidence>
<dbReference type="InterPro" id="IPR020903">
    <property type="entry name" value="ENaC_CS"/>
</dbReference>
<dbReference type="AlphaFoldDB" id="A0A914I4G5"/>
<evidence type="ECO:0000256" key="8">
    <source>
        <dbReference type="ARBA" id="ARBA00023065"/>
    </source>
</evidence>
<evidence type="ECO:0000313" key="17">
    <source>
        <dbReference type="WBParaSite" id="Gr19_v10_g7426.t1"/>
    </source>
</evidence>
<protein>
    <submittedName>
        <fullName evidence="17">Uncharacterized protein</fullName>
    </submittedName>
</protein>
<keyword evidence="4 13" id="KW-0894">Sodium channel</keyword>
<feature type="transmembrane region" description="Helical" evidence="15">
    <location>
        <begin position="148"/>
        <end position="169"/>
    </location>
</feature>
<dbReference type="InterPro" id="IPR004726">
    <property type="entry name" value="Deg-1"/>
</dbReference>
<reference evidence="17" key="1">
    <citation type="submission" date="2022-11" db="UniProtKB">
        <authorList>
            <consortium name="WormBaseParasite"/>
        </authorList>
    </citation>
    <scope>IDENTIFICATION</scope>
</reference>
<dbReference type="WBParaSite" id="Gr19_v10_g7426.t1">
    <property type="protein sequence ID" value="Gr19_v10_g7426.t1"/>
    <property type="gene ID" value="Gr19_v10_g7426"/>
</dbReference>
<proteinExistence type="inferred from homology"/>
<evidence type="ECO:0000256" key="10">
    <source>
        <dbReference type="ARBA" id="ARBA00023180"/>
    </source>
</evidence>
<feature type="region of interest" description="Disordered" evidence="14">
    <location>
        <begin position="1"/>
        <end position="66"/>
    </location>
</feature>
<dbReference type="GO" id="GO:0005886">
    <property type="term" value="C:plasma membrane"/>
    <property type="evidence" value="ECO:0007669"/>
    <property type="project" value="TreeGrafter"/>
</dbReference>
<evidence type="ECO:0000256" key="13">
    <source>
        <dbReference type="RuleBase" id="RU000679"/>
    </source>
</evidence>